<dbReference type="Gene3D" id="3.50.50.60">
    <property type="entry name" value="FAD/NAD(P)-binding domain"/>
    <property type="match status" value="2"/>
</dbReference>
<dbReference type="InterPro" id="IPR036188">
    <property type="entry name" value="FAD/NAD-bd_sf"/>
</dbReference>
<evidence type="ECO:0000256" key="1">
    <source>
        <dbReference type="ARBA" id="ARBA00010790"/>
    </source>
</evidence>
<comment type="caution">
    <text evidence="3">The sequence shown here is derived from an EMBL/GenBank/DDBJ whole genome shotgun (WGS) entry which is preliminary data.</text>
</comment>
<evidence type="ECO:0000313" key="4">
    <source>
        <dbReference type="Proteomes" id="UP001521785"/>
    </source>
</evidence>
<dbReference type="SUPFAM" id="SSF51905">
    <property type="entry name" value="FAD/NAD(P)-binding domain"/>
    <property type="match status" value="1"/>
</dbReference>
<name>A0ABR3S1I9_9PLEO</name>
<proteinExistence type="inferred from homology"/>
<dbReference type="InterPro" id="IPR012132">
    <property type="entry name" value="GMC_OxRdtase"/>
</dbReference>
<dbReference type="InterPro" id="IPR000172">
    <property type="entry name" value="GMC_OxRdtase_N"/>
</dbReference>
<sequence>MMYSRAQRSDFDAWNVPGWSTEDMIPYLKKLETYHGPGQRAVHGFEGPINVSGGTYRATRSESDWILAANKVGYPELDDLASLDANNGVQRALRYIGTDGTRQDTAYRGALGTPSVLERSGLGDPEILKKAGVDAVAELPGVGENYQDHHLMVYPYLSALYENETLDSLVGGRLDVGQLIKDNATILGWNAMDTTCKIRPTDTEIAALGPDFQALWDSDYKNDQNKPLALGSLINAFPGDPSLVPAGQYFAMSIFTGYPLSRGSIHISGPETDDKPDFTTGFFSDANSMDIKKHVWAYKKQREIFRRMETYRGELTMLHPPFSPNSSAALVQLDDEPLTNVTDIVYTPEDDKVIEEYVRGHVETTWHSMGTCKMGPREEHGVVDPKLNVYGVEGLKVVDLSIPPRNVAANTMNTAVAIAEKAADLIIKELGL</sequence>
<dbReference type="PROSITE" id="PS00624">
    <property type="entry name" value="GMC_OXRED_2"/>
    <property type="match status" value="1"/>
</dbReference>
<dbReference type="PANTHER" id="PTHR11552:SF78">
    <property type="entry name" value="GLUCOSE-METHANOL-CHOLINE OXIDOREDUCTASE N-TERMINAL DOMAIN-CONTAINING PROTEIN"/>
    <property type="match status" value="1"/>
</dbReference>
<dbReference type="SUPFAM" id="SSF54373">
    <property type="entry name" value="FAD-linked reductases, C-terminal domain"/>
    <property type="match status" value="1"/>
</dbReference>
<keyword evidence="4" id="KW-1185">Reference proteome</keyword>
<reference evidence="3 4" key="1">
    <citation type="submission" date="2024-02" db="EMBL/GenBank/DDBJ databases">
        <title>De novo assembly and annotation of 12 fungi associated with fruit tree decline syndrome in Ontario, Canada.</title>
        <authorList>
            <person name="Sulman M."/>
            <person name="Ellouze W."/>
            <person name="Ilyukhin E."/>
        </authorList>
    </citation>
    <scope>NUCLEOTIDE SEQUENCE [LARGE SCALE GENOMIC DNA]</scope>
    <source>
        <strain evidence="3 4">M42-189</strain>
    </source>
</reference>
<evidence type="ECO:0000313" key="3">
    <source>
        <dbReference type="EMBL" id="KAL1610492.1"/>
    </source>
</evidence>
<protein>
    <recommendedName>
        <fullName evidence="2">Glucose-methanol-choline oxidoreductase N-terminal domain-containing protein</fullName>
    </recommendedName>
</protein>
<accession>A0ABR3S1I9</accession>
<organism evidence="3 4">
    <name type="scientific">Paraconiothyrium brasiliense</name>
    <dbReference type="NCBI Taxonomy" id="300254"/>
    <lineage>
        <taxon>Eukaryota</taxon>
        <taxon>Fungi</taxon>
        <taxon>Dikarya</taxon>
        <taxon>Ascomycota</taxon>
        <taxon>Pezizomycotina</taxon>
        <taxon>Dothideomycetes</taxon>
        <taxon>Pleosporomycetidae</taxon>
        <taxon>Pleosporales</taxon>
        <taxon>Massarineae</taxon>
        <taxon>Didymosphaeriaceae</taxon>
        <taxon>Paraconiothyrium</taxon>
    </lineage>
</organism>
<dbReference type="InterPro" id="IPR007867">
    <property type="entry name" value="GMC_OxRtase_C"/>
</dbReference>
<dbReference type="PIRSF" id="PIRSF000137">
    <property type="entry name" value="Alcohol_oxidase"/>
    <property type="match status" value="1"/>
</dbReference>
<evidence type="ECO:0000259" key="2">
    <source>
        <dbReference type="PROSITE" id="PS00624"/>
    </source>
</evidence>
<dbReference type="Pfam" id="PF05199">
    <property type="entry name" value="GMC_oxred_C"/>
    <property type="match status" value="1"/>
</dbReference>
<dbReference type="Gene3D" id="3.30.560.10">
    <property type="entry name" value="Glucose Oxidase, domain 3"/>
    <property type="match status" value="2"/>
</dbReference>
<gene>
    <name evidence="3" type="ORF">SLS60_002161</name>
</gene>
<feature type="domain" description="Glucose-methanol-choline oxidoreductase N-terminal" evidence="2">
    <location>
        <begin position="109"/>
        <end position="123"/>
    </location>
</feature>
<dbReference type="EMBL" id="JAKJXO020000002">
    <property type="protein sequence ID" value="KAL1610492.1"/>
    <property type="molecule type" value="Genomic_DNA"/>
</dbReference>
<dbReference type="Proteomes" id="UP001521785">
    <property type="component" value="Unassembled WGS sequence"/>
</dbReference>
<dbReference type="PANTHER" id="PTHR11552">
    <property type="entry name" value="GLUCOSE-METHANOL-CHOLINE GMC OXIDOREDUCTASE"/>
    <property type="match status" value="1"/>
</dbReference>
<comment type="similarity">
    <text evidence="1">Belongs to the GMC oxidoreductase family.</text>
</comment>